<organism evidence="1">
    <name type="scientific">Brugia malayi</name>
    <name type="common">Filarial nematode worm</name>
    <dbReference type="NCBI Taxonomy" id="6279"/>
    <lineage>
        <taxon>Eukaryota</taxon>
        <taxon>Metazoa</taxon>
        <taxon>Ecdysozoa</taxon>
        <taxon>Nematoda</taxon>
        <taxon>Chromadorea</taxon>
        <taxon>Rhabditida</taxon>
        <taxon>Spirurina</taxon>
        <taxon>Spiruromorpha</taxon>
        <taxon>Filarioidea</taxon>
        <taxon>Onchocercidae</taxon>
        <taxon>Brugia</taxon>
    </lineage>
</organism>
<proteinExistence type="predicted"/>
<dbReference type="OrthoDB" id="5353557at2759"/>
<accession>A0A4E9FP47</accession>
<evidence type="ECO:0000313" key="1">
    <source>
        <dbReference type="EMBL" id="VIO98179.1"/>
    </source>
</evidence>
<dbReference type="GeneID" id="66059906"/>
<dbReference type="AlphaFoldDB" id="A0A4E9FP47"/>
<name>A0A4E9FP47_BRUMA</name>
<sequence>MQVKPLLNEMEGQNFAFEPKGYISHLAMVMKYDSKSYSLVGLITLDDIIEEIFGEMKVSFSIISLNCIIKTY</sequence>
<protein>
    <recommendedName>
        <fullName evidence="2">CBS domain-containing protein</fullName>
    </recommendedName>
</protein>
<dbReference type="RefSeq" id="XP_042937593.1">
    <property type="nucleotide sequence ID" value="XM_043081659.1"/>
</dbReference>
<gene>
    <name evidence="1" type="primary">Bm5386</name>
    <name evidence="1" type="ORF">BM_BM5386</name>
</gene>
<dbReference type="InterPro" id="IPR046342">
    <property type="entry name" value="CBS_dom_sf"/>
</dbReference>
<reference evidence="1" key="1">
    <citation type="submission" date="2019-04" db="EMBL/GenBank/DDBJ databases">
        <authorList>
            <person name="Howe K."/>
            <person name="Paulini M."/>
            <person name="Williams G."/>
        </authorList>
    </citation>
    <scope>NUCLEOTIDE SEQUENCE [LARGE SCALE GENOMIC DNA]</scope>
    <source>
        <strain evidence="1">FR3</strain>
    </source>
</reference>
<dbReference type="EMBL" id="CAAKNF010000195">
    <property type="protein sequence ID" value="VIO98179.1"/>
    <property type="molecule type" value="Genomic_DNA"/>
</dbReference>
<dbReference type="KEGG" id="bmy:BM_BM5386"/>
<dbReference type="Gene3D" id="3.10.580.10">
    <property type="entry name" value="CBS-domain"/>
    <property type="match status" value="1"/>
</dbReference>
<evidence type="ECO:0008006" key="2">
    <source>
        <dbReference type="Google" id="ProtNLM"/>
    </source>
</evidence>
<dbReference type="CTD" id="66059906"/>